<comment type="similarity">
    <text evidence="4 12">Belongs to the SRP68 family.</text>
</comment>
<comment type="function">
    <text evidence="12">Component of the signal recognition particle (SRP) complex, a ribonucleoprotein complex that mediates the cotranslational targeting of secretory and membrane proteins to the endoplasmic reticulum (ER). The SRP complex interacts with the signal sequence in nascent secretory and membrane proteins and directs them to the membrane of the ER.</text>
</comment>
<dbReference type="GO" id="GO:0008312">
    <property type="term" value="F:7S RNA binding"/>
    <property type="evidence" value="ECO:0007669"/>
    <property type="project" value="InterPro"/>
</dbReference>
<dbReference type="FunFam" id="1.10.3450.40:FF:000001">
    <property type="entry name" value="Signal recognition particle subunit SRP68"/>
    <property type="match status" value="1"/>
</dbReference>
<dbReference type="GO" id="GO:0030942">
    <property type="term" value="F:endoplasmic reticulum signal peptide binding"/>
    <property type="evidence" value="ECO:0007669"/>
    <property type="project" value="InterPro"/>
</dbReference>
<dbReference type="GO" id="GO:0005783">
    <property type="term" value="C:endoplasmic reticulum"/>
    <property type="evidence" value="ECO:0007669"/>
    <property type="project" value="UniProtKB-SubCell"/>
</dbReference>
<accession>A0A8B9KPA5</accession>
<organism evidence="13 14">
    <name type="scientific">Astyanax mexicanus</name>
    <name type="common">Blind cave fish</name>
    <name type="synonym">Astyanax fasciatus mexicanus</name>
    <dbReference type="NCBI Taxonomy" id="7994"/>
    <lineage>
        <taxon>Eukaryota</taxon>
        <taxon>Metazoa</taxon>
        <taxon>Chordata</taxon>
        <taxon>Craniata</taxon>
        <taxon>Vertebrata</taxon>
        <taxon>Euteleostomi</taxon>
        <taxon>Actinopterygii</taxon>
        <taxon>Neopterygii</taxon>
        <taxon>Teleostei</taxon>
        <taxon>Ostariophysi</taxon>
        <taxon>Characiformes</taxon>
        <taxon>Characoidei</taxon>
        <taxon>Acestrorhamphidae</taxon>
        <taxon>Acestrorhamphinae</taxon>
        <taxon>Astyanax</taxon>
    </lineage>
</organism>
<keyword evidence="10 12" id="KW-0687">Ribonucleoprotein</keyword>
<evidence type="ECO:0000256" key="12">
    <source>
        <dbReference type="PIRNR" id="PIRNR038995"/>
    </source>
</evidence>
<dbReference type="Gene3D" id="1.10.3450.40">
    <property type="entry name" value="Signal recognition particle, SRP68 subunit, RNA-binding domain"/>
    <property type="match status" value="1"/>
</dbReference>
<dbReference type="Proteomes" id="UP000694621">
    <property type="component" value="Unplaced"/>
</dbReference>
<keyword evidence="5 12" id="KW-0963">Cytoplasm</keyword>
<dbReference type="GO" id="GO:0006614">
    <property type="term" value="P:SRP-dependent cotranslational protein targeting to membrane"/>
    <property type="evidence" value="ECO:0007669"/>
    <property type="project" value="InterPro"/>
</dbReference>
<reference evidence="13" key="1">
    <citation type="submission" date="2025-08" db="UniProtKB">
        <authorList>
            <consortium name="Ensembl"/>
        </authorList>
    </citation>
    <scope>IDENTIFICATION</scope>
</reference>
<comment type="subcellular location">
    <subcellularLocation>
        <location evidence="2 12">Cytoplasm</location>
    </subcellularLocation>
    <subcellularLocation>
        <location evidence="1">Endoplasmic reticulum</location>
    </subcellularLocation>
    <subcellularLocation>
        <location evidence="3">Nucleus</location>
        <location evidence="3">Nucleolus</location>
    </subcellularLocation>
</comment>
<evidence type="ECO:0000256" key="5">
    <source>
        <dbReference type="ARBA" id="ARBA00022490"/>
    </source>
</evidence>
<proteinExistence type="inferred from homology"/>
<keyword evidence="6" id="KW-0256">Endoplasmic reticulum</keyword>
<dbReference type="Ensembl" id="ENSAMXT00005044124.1">
    <property type="protein sequence ID" value="ENSAMXP00005040529.1"/>
    <property type="gene ID" value="ENSAMXG00005018537.1"/>
</dbReference>
<dbReference type="GO" id="GO:0005829">
    <property type="term" value="C:cytosol"/>
    <property type="evidence" value="ECO:0007669"/>
    <property type="project" value="UniProtKB-ARBA"/>
</dbReference>
<dbReference type="InterPro" id="IPR026258">
    <property type="entry name" value="SRP68"/>
</dbReference>
<dbReference type="SUPFAM" id="SSF48452">
    <property type="entry name" value="TPR-like"/>
    <property type="match status" value="1"/>
</dbReference>
<dbReference type="PIRSF" id="PIRSF038995">
    <property type="entry name" value="SRP68"/>
    <property type="match status" value="1"/>
</dbReference>
<dbReference type="GO" id="GO:0005047">
    <property type="term" value="F:signal recognition particle binding"/>
    <property type="evidence" value="ECO:0007669"/>
    <property type="project" value="InterPro"/>
</dbReference>
<evidence type="ECO:0000256" key="8">
    <source>
        <dbReference type="ARBA" id="ARBA00023135"/>
    </source>
</evidence>
<name>A0A8B9KPA5_ASTMX</name>
<dbReference type="SMART" id="SM00028">
    <property type="entry name" value="TPR"/>
    <property type="match status" value="2"/>
</dbReference>
<evidence type="ECO:0000256" key="3">
    <source>
        <dbReference type="ARBA" id="ARBA00004604"/>
    </source>
</evidence>
<dbReference type="PANTHER" id="PTHR12860:SF0">
    <property type="entry name" value="SIGNAL RECOGNITION PARTICLE SUBUNIT SRP68"/>
    <property type="match status" value="1"/>
</dbReference>
<evidence type="ECO:0000256" key="7">
    <source>
        <dbReference type="ARBA" id="ARBA00022884"/>
    </source>
</evidence>
<evidence type="ECO:0000256" key="2">
    <source>
        <dbReference type="ARBA" id="ARBA00004496"/>
    </source>
</evidence>
<evidence type="ECO:0000256" key="9">
    <source>
        <dbReference type="ARBA" id="ARBA00023242"/>
    </source>
</evidence>
<evidence type="ECO:0000256" key="4">
    <source>
        <dbReference type="ARBA" id="ARBA00009352"/>
    </source>
</evidence>
<keyword evidence="8 12" id="KW-0733">Signal recognition particle</keyword>
<evidence type="ECO:0000313" key="13">
    <source>
        <dbReference type="Ensembl" id="ENSAMXP00005040529.1"/>
    </source>
</evidence>
<dbReference type="GO" id="GO:0005786">
    <property type="term" value="C:signal recognition particle, endoplasmic reticulum targeting"/>
    <property type="evidence" value="ECO:0007669"/>
    <property type="project" value="UniProtKB-KW"/>
</dbReference>
<dbReference type="PANTHER" id="PTHR12860">
    <property type="entry name" value="SIGNAL RECOGNITION PARTICLE 68 KDA PROTEIN"/>
    <property type="match status" value="1"/>
</dbReference>
<evidence type="ECO:0000313" key="14">
    <source>
        <dbReference type="Proteomes" id="UP000694621"/>
    </source>
</evidence>
<dbReference type="AlphaFoldDB" id="A0A8B9KPA5"/>
<evidence type="ECO:0000256" key="6">
    <source>
        <dbReference type="ARBA" id="ARBA00022824"/>
    </source>
</evidence>
<dbReference type="InterPro" id="IPR038253">
    <property type="entry name" value="SRP68_N_sf"/>
</dbReference>
<evidence type="ECO:0000256" key="1">
    <source>
        <dbReference type="ARBA" id="ARBA00004240"/>
    </source>
</evidence>
<dbReference type="InterPro" id="IPR034652">
    <property type="entry name" value="SRP68-RBD"/>
</dbReference>
<dbReference type="InterPro" id="IPR011990">
    <property type="entry name" value="TPR-like_helical_dom_sf"/>
</dbReference>
<evidence type="ECO:0000256" key="11">
    <source>
        <dbReference type="ARBA" id="ARBA00029498"/>
    </source>
</evidence>
<sequence length="558" mass="63781">RFLQIIKDSQQQHGLRHGDYQRYRGYCSRRLRRLRKTLGFRMGNRHKFTGKKVTVEMVSDNRYLLLVVMEAERAWSYAMQLKQEANTEPRKRFHLMARLRKAAKHGEHLEKLCESQRVDAKTKLEAQAYTAYLTGMVQFELQEWKAAMEAFNKCKTIYEKLASAFTEEQAVLYHQRVEEISPNIRYCAYNIGDQNAINDLMQMRLSAGGGGGMMAEKLETLITQTRAKQAATMSEVEWRGRSVPVKIDKARIFLLGLADNEAAIAQAANEDTKERLYETLLAECRDTIQAVREELRTDQRERAAEGAESGKASNLQYLHSYLTYIKLWTVVRRNESMARALQAKLKEPQTDENKRGPRPQDLIRLYDIILQSLAELSTLQGLEEDHAFQKEVALKTLVYKAYRCFFIAQSYVLVKKWSEALVLYERVLKYAREVQSKAKNLNNSLMDLPDVQDLIAEVNAEKYSLQAAAILGSSGPESKNPAEPLSDRLDTFRLDTSLVGKQPNLVQFPPDFQPIPCKPLFFDLALNHVAFPPLDDKVEQKGKGGLTGYIKGIFGFGS</sequence>
<evidence type="ECO:0000256" key="10">
    <source>
        <dbReference type="ARBA" id="ARBA00023274"/>
    </source>
</evidence>
<dbReference type="InterPro" id="IPR019734">
    <property type="entry name" value="TPR_rpt"/>
</dbReference>
<dbReference type="CDD" id="cd15481">
    <property type="entry name" value="SRP68-RBD"/>
    <property type="match status" value="1"/>
</dbReference>
<keyword evidence="9" id="KW-0539">Nucleus</keyword>
<protein>
    <recommendedName>
        <fullName evidence="11 12">Signal recognition particle subunit SRP68</fullName>
        <shortName evidence="12">SRP68</shortName>
    </recommendedName>
</protein>
<dbReference type="GO" id="GO:0005730">
    <property type="term" value="C:nucleolus"/>
    <property type="evidence" value="ECO:0007669"/>
    <property type="project" value="UniProtKB-SubCell"/>
</dbReference>
<keyword evidence="7 12" id="KW-0694">RNA-binding</keyword>
<gene>
    <name evidence="13" type="primary">srp68</name>
</gene>
<dbReference type="Pfam" id="PF16969">
    <property type="entry name" value="SRP68"/>
    <property type="match status" value="1"/>
</dbReference>